<evidence type="ECO:0000256" key="1">
    <source>
        <dbReference type="SAM" id="SignalP"/>
    </source>
</evidence>
<feature type="signal peptide" evidence="1">
    <location>
        <begin position="1"/>
        <end position="16"/>
    </location>
</feature>
<evidence type="ECO:0000313" key="3">
    <source>
        <dbReference type="Proteomes" id="UP000618931"/>
    </source>
</evidence>
<gene>
    <name evidence="2" type="ORF">I2H31_18805</name>
</gene>
<dbReference type="PROSITE" id="PS51257">
    <property type="entry name" value="PROKAR_LIPOPROTEIN"/>
    <property type="match status" value="1"/>
</dbReference>
<feature type="chain" id="PRO_5047406831" description="Lipocalin-like domain-containing protein" evidence="1">
    <location>
        <begin position="17"/>
        <end position="117"/>
    </location>
</feature>
<protein>
    <recommendedName>
        <fullName evidence="4">Lipocalin-like domain-containing protein</fullName>
    </recommendedName>
</protein>
<dbReference type="EMBL" id="JADQDM010000012">
    <property type="protein sequence ID" value="MBF9223161.1"/>
    <property type="molecule type" value="Genomic_DNA"/>
</dbReference>
<proteinExistence type="predicted"/>
<organism evidence="2 3">
    <name type="scientific">Hymenobacter ruricola</name>
    <dbReference type="NCBI Taxonomy" id="2791023"/>
    <lineage>
        <taxon>Bacteria</taxon>
        <taxon>Pseudomonadati</taxon>
        <taxon>Bacteroidota</taxon>
        <taxon>Cytophagia</taxon>
        <taxon>Cytophagales</taxon>
        <taxon>Hymenobacteraceae</taxon>
        <taxon>Hymenobacter</taxon>
    </lineage>
</organism>
<name>A0ABS0I8S3_9BACT</name>
<keyword evidence="3" id="KW-1185">Reference proteome</keyword>
<evidence type="ECO:0000313" key="2">
    <source>
        <dbReference type="EMBL" id="MBF9223161.1"/>
    </source>
</evidence>
<sequence length="117" mass="13123">MKALALRGLVVSLVWAATACGSEPPKEQEVDARDRFVGEWKSADTNSQTHTFIKRSGDTFFIHEGKQDIEGTYDAATQCVMIQNEVKKVPVKYLPETDQLLITGGSREARFSRVKYK</sequence>
<dbReference type="RefSeq" id="WP_196294607.1">
    <property type="nucleotide sequence ID" value="NZ_JADQDM010000012.1"/>
</dbReference>
<dbReference type="Proteomes" id="UP000618931">
    <property type="component" value="Unassembled WGS sequence"/>
</dbReference>
<evidence type="ECO:0008006" key="4">
    <source>
        <dbReference type="Google" id="ProtNLM"/>
    </source>
</evidence>
<keyword evidence="1" id="KW-0732">Signal</keyword>
<comment type="caution">
    <text evidence="2">The sequence shown here is derived from an EMBL/GenBank/DDBJ whole genome shotgun (WGS) entry which is preliminary data.</text>
</comment>
<reference evidence="2 3" key="1">
    <citation type="submission" date="2020-11" db="EMBL/GenBank/DDBJ databases">
        <authorList>
            <person name="Kim M.K."/>
        </authorList>
    </citation>
    <scope>NUCLEOTIDE SEQUENCE [LARGE SCALE GENOMIC DNA]</scope>
    <source>
        <strain evidence="2 3">BT662</strain>
    </source>
</reference>
<accession>A0ABS0I8S3</accession>